<name>A0A8J5YSU1_9ROSI</name>
<keyword evidence="4" id="KW-1185">Reference proteome</keyword>
<feature type="domain" description="Retroviral polymerase SH3-like" evidence="2">
    <location>
        <begin position="59"/>
        <end position="122"/>
    </location>
</feature>
<dbReference type="InterPro" id="IPR012337">
    <property type="entry name" value="RNaseH-like_sf"/>
</dbReference>
<dbReference type="InterPro" id="IPR013103">
    <property type="entry name" value="RVT_2"/>
</dbReference>
<dbReference type="EMBL" id="JAHUZN010000010">
    <property type="protein sequence ID" value="KAG8481885.1"/>
    <property type="molecule type" value="Genomic_DNA"/>
</dbReference>
<evidence type="ECO:0000313" key="4">
    <source>
        <dbReference type="Proteomes" id="UP000701853"/>
    </source>
</evidence>
<dbReference type="Proteomes" id="UP000701853">
    <property type="component" value="Chromosome 10"/>
</dbReference>
<dbReference type="SUPFAM" id="SSF53098">
    <property type="entry name" value="Ribonuclease H-like"/>
    <property type="match status" value="1"/>
</dbReference>
<dbReference type="PANTHER" id="PTHR11439:SF503">
    <property type="entry name" value="CYSTEINE-RICH RLK (RECEPTOR-LIKE PROTEIN KINASE) 8"/>
    <property type="match status" value="1"/>
</dbReference>
<evidence type="ECO:0000259" key="1">
    <source>
        <dbReference type="Pfam" id="PF07727"/>
    </source>
</evidence>
<dbReference type="AlphaFoldDB" id="A0A8J5YSU1"/>
<dbReference type="CDD" id="cd09272">
    <property type="entry name" value="RNase_HI_RT_Ty1"/>
    <property type="match status" value="1"/>
</dbReference>
<organism evidence="3 4">
    <name type="scientific">Gossypium anomalum</name>
    <dbReference type="NCBI Taxonomy" id="47600"/>
    <lineage>
        <taxon>Eukaryota</taxon>
        <taxon>Viridiplantae</taxon>
        <taxon>Streptophyta</taxon>
        <taxon>Embryophyta</taxon>
        <taxon>Tracheophyta</taxon>
        <taxon>Spermatophyta</taxon>
        <taxon>Magnoliopsida</taxon>
        <taxon>eudicotyledons</taxon>
        <taxon>Gunneridae</taxon>
        <taxon>Pentapetalae</taxon>
        <taxon>rosids</taxon>
        <taxon>malvids</taxon>
        <taxon>Malvales</taxon>
        <taxon>Malvaceae</taxon>
        <taxon>Malvoideae</taxon>
        <taxon>Gossypium</taxon>
    </lineage>
</organism>
<evidence type="ECO:0008006" key="5">
    <source>
        <dbReference type="Google" id="ProtNLM"/>
    </source>
</evidence>
<dbReference type="Pfam" id="PF07727">
    <property type="entry name" value="RVT_2"/>
    <property type="match status" value="1"/>
</dbReference>
<comment type="caution">
    <text evidence="3">The sequence shown here is derived from an EMBL/GenBank/DDBJ whole genome shotgun (WGS) entry which is preliminary data.</text>
</comment>
<feature type="domain" description="Reverse transcriptase Ty1/copia-type" evidence="1">
    <location>
        <begin position="134"/>
        <end position="202"/>
    </location>
</feature>
<evidence type="ECO:0000313" key="3">
    <source>
        <dbReference type="EMBL" id="KAG8481885.1"/>
    </source>
</evidence>
<sequence length="511" mass="58020">MARCLLFESKLPSKFWAKAVNTSVYLLNRLPTNAVKEKTPFEAWFRLKPTVSHLKVFGCVCYTLIPAEKRTKLERRSVPGIFIGYSSTKKGYRVFDPSTKKTMVSRDVKFDEGRVWNWNDKDASLSEENQQDSNLPGQKRVIGVKWVFRVKYNADGSLNKHNPRLVVKGYGQQYGINFIETFAPVARLDTIKLLFALAAQKDGFKVPDEEDKVYKIKKGLVWSEVGTKGLKSENETLLIVSLYVDNLLVAGSKGELIEEFKMQITSVAQGEKLTSNGNHERVDEKEYRSLVGCLLYLTATRPDIMFVVSLLSRFIHCYDVVHFKAAKRVLRYVKGTLNYGVKFEKGKELKLTGYSDSDWAGFIDNMKSISGNFFTLGSGVFCWCSKKQQTVAQSIAEAEYIAAAAAINQAIWLRKLLCDLNEDHAEATKIRVDNQLAVAIAKNLVFHGKTKHFKIKYHFVREAEQSKEVRLVHYSSENQFADILTKSLGATRFNTLRRNIGVCCIQSKKEC</sequence>
<dbReference type="OrthoDB" id="547913at2759"/>
<gene>
    <name evidence="3" type="ORF">CXB51_026674</name>
</gene>
<dbReference type="InterPro" id="IPR057670">
    <property type="entry name" value="SH3_retrovirus"/>
</dbReference>
<dbReference type="Pfam" id="PF25597">
    <property type="entry name" value="SH3_retrovirus"/>
    <property type="match status" value="1"/>
</dbReference>
<accession>A0A8J5YSU1</accession>
<reference evidence="3 4" key="1">
    <citation type="journal article" date="2021" name="bioRxiv">
        <title>The Gossypium anomalum genome as a resource for cotton improvement and evolutionary analysis of hybrid incompatibility.</title>
        <authorList>
            <person name="Grover C.E."/>
            <person name="Yuan D."/>
            <person name="Arick M.A."/>
            <person name="Miller E.R."/>
            <person name="Hu G."/>
            <person name="Peterson D.G."/>
            <person name="Wendel J.F."/>
            <person name="Udall J.A."/>
        </authorList>
    </citation>
    <scope>NUCLEOTIDE SEQUENCE [LARGE SCALE GENOMIC DNA]</scope>
    <source>
        <strain evidence="3">JFW-Udall</strain>
        <tissue evidence="3">Leaf</tissue>
    </source>
</reference>
<evidence type="ECO:0000259" key="2">
    <source>
        <dbReference type="Pfam" id="PF25597"/>
    </source>
</evidence>
<protein>
    <recommendedName>
        <fullName evidence="5">Reverse transcriptase Ty1/copia-type domain-containing protein</fullName>
    </recommendedName>
</protein>
<proteinExistence type="predicted"/>
<dbReference type="PANTHER" id="PTHR11439">
    <property type="entry name" value="GAG-POL-RELATED RETROTRANSPOSON"/>
    <property type="match status" value="1"/>
</dbReference>
<dbReference type="SUPFAM" id="SSF56672">
    <property type="entry name" value="DNA/RNA polymerases"/>
    <property type="match status" value="1"/>
</dbReference>
<dbReference type="InterPro" id="IPR043502">
    <property type="entry name" value="DNA/RNA_pol_sf"/>
</dbReference>